<dbReference type="RefSeq" id="WP_158199769.1">
    <property type="nucleotide sequence ID" value="NZ_CP046973.1"/>
</dbReference>
<sequence length="45" mass="5270">MSICQLVGFCQEELLWQWAIESEQVTTTYCYLGGNPPKFPFKFHV</sequence>
<dbReference type="EMBL" id="CP046973">
    <property type="protein sequence ID" value="QGZ89753.1"/>
    <property type="molecule type" value="Genomic_DNA"/>
</dbReference>
<gene>
    <name evidence="1" type="ORF">GQR42_09450</name>
</gene>
<dbReference type="AlphaFoldDB" id="A0A857D2J4"/>
<evidence type="ECO:0000313" key="1">
    <source>
        <dbReference type="EMBL" id="QGZ89753.1"/>
    </source>
</evidence>
<evidence type="ECO:0000313" key="2">
    <source>
        <dbReference type="Proteomes" id="UP000438345"/>
    </source>
</evidence>
<accession>A0A857D2J4</accession>
<protein>
    <submittedName>
        <fullName evidence="1">Uncharacterized protein</fullName>
    </submittedName>
</protein>
<proteinExistence type="predicted"/>
<name>A0A857D2J4_MICAE</name>
<reference evidence="1 2" key="1">
    <citation type="submission" date="2019-12" db="EMBL/GenBank/DDBJ databases">
        <title>Complete genome sequence of Microcystis aeruginosa strain FD4.</title>
        <authorList>
            <person name="Urakawa H."/>
        </authorList>
    </citation>
    <scope>NUCLEOTIDE SEQUENCE [LARGE SCALE GENOMIC DNA]</scope>
    <source>
        <strain evidence="1 2">FD4</strain>
    </source>
</reference>
<organism evidence="1 2">
    <name type="scientific">Microcystis aeruginosa FD4</name>
    <dbReference type="NCBI Taxonomy" id="2686288"/>
    <lineage>
        <taxon>Bacteria</taxon>
        <taxon>Bacillati</taxon>
        <taxon>Cyanobacteriota</taxon>
        <taxon>Cyanophyceae</taxon>
        <taxon>Oscillatoriophycideae</taxon>
        <taxon>Chroococcales</taxon>
        <taxon>Microcystaceae</taxon>
        <taxon>Microcystis</taxon>
    </lineage>
</organism>
<dbReference type="Proteomes" id="UP000438345">
    <property type="component" value="Chromosome"/>
</dbReference>